<dbReference type="CDD" id="cd11938">
    <property type="entry name" value="SH3_ARHGEF16_26"/>
    <property type="match status" value="1"/>
</dbReference>
<dbReference type="SUPFAM" id="SSF50044">
    <property type="entry name" value="SH3-domain"/>
    <property type="match status" value="1"/>
</dbReference>
<dbReference type="SMART" id="SM00325">
    <property type="entry name" value="RhoGEF"/>
    <property type="match status" value="1"/>
</dbReference>
<accession>A0AAN8KVP7</accession>
<evidence type="ECO:0000256" key="2">
    <source>
        <dbReference type="ARBA" id="ARBA00022658"/>
    </source>
</evidence>
<dbReference type="PROSITE" id="PS50010">
    <property type="entry name" value="DH_2"/>
    <property type="match status" value="1"/>
</dbReference>
<evidence type="ECO:0000256" key="3">
    <source>
        <dbReference type="PROSITE-ProRule" id="PRU00192"/>
    </source>
</evidence>
<organism evidence="7 8">
    <name type="scientific">Coregonus suidteri</name>
    <dbReference type="NCBI Taxonomy" id="861788"/>
    <lineage>
        <taxon>Eukaryota</taxon>
        <taxon>Metazoa</taxon>
        <taxon>Chordata</taxon>
        <taxon>Craniata</taxon>
        <taxon>Vertebrata</taxon>
        <taxon>Euteleostomi</taxon>
        <taxon>Actinopterygii</taxon>
        <taxon>Neopterygii</taxon>
        <taxon>Teleostei</taxon>
        <taxon>Protacanthopterygii</taxon>
        <taxon>Salmoniformes</taxon>
        <taxon>Salmonidae</taxon>
        <taxon>Coregoninae</taxon>
        <taxon>Coregonus</taxon>
    </lineage>
</organism>
<evidence type="ECO:0000259" key="6">
    <source>
        <dbReference type="PROSITE" id="PS50010"/>
    </source>
</evidence>
<dbReference type="AlphaFoldDB" id="A0AAN8KVP7"/>
<dbReference type="CDD" id="cd00160">
    <property type="entry name" value="RhoGEF"/>
    <property type="match status" value="1"/>
</dbReference>
<gene>
    <name evidence="7" type="ORF">J4Q44_G00339630</name>
</gene>
<evidence type="ECO:0008006" key="9">
    <source>
        <dbReference type="Google" id="ProtNLM"/>
    </source>
</evidence>
<dbReference type="Pfam" id="PF00621">
    <property type="entry name" value="RhoGEF"/>
    <property type="match status" value="1"/>
</dbReference>
<evidence type="ECO:0000256" key="4">
    <source>
        <dbReference type="SAM" id="MobiDB-lite"/>
    </source>
</evidence>
<feature type="domain" description="DH" evidence="6">
    <location>
        <begin position="335"/>
        <end position="520"/>
    </location>
</feature>
<dbReference type="InterPro" id="IPR047271">
    <property type="entry name" value="Ephexin-like"/>
</dbReference>
<dbReference type="InterPro" id="IPR011993">
    <property type="entry name" value="PH-like_dom_sf"/>
</dbReference>
<dbReference type="GO" id="GO:0005085">
    <property type="term" value="F:guanyl-nucleotide exchange factor activity"/>
    <property type="evidence" value="ECO:0007669"/>
    <property type="project" value="UniProtKB-KW"/>
</dbReference>
<dbReference type="InterPro" id="IPR047270">
    <property type="entry name" value="PH_ephexin"/>
</dbReference>
<evidence type="ECO:0000259" key="5">
    <source>
        <dbReference type="PROSITE" id="PS50002"/>
    </source>
</evidence>
<dbReference type="CDD" id="cd01221">
    <property type="entry name" value="PH_ephexin"/>
    <property type="match status" value="1"/>
</dbReference>
<dbReference type="EMBL" id="JAGTTL010000033">
    <property type="protein sequence ID" value="KAK6296250.1"/>
    <property type="molecule type" value="Genomic_DNA"/>
</dbReference>
<keyword evidence="1 3" id="KW-0728">SH3 domain</keyword>
<dbReference type="Gene3D" id="2.30.30.40">
    <property type="entry name" value="SH3 Domains"/>
    <property type="match status" value="1"/>
</dbReference>
<dbReference type="InterPro" id="IPR001452">
    <property type="entry name" value="SH3_domain"/>
</dbReference>
<dbReference type="SMART" id="SM00326">
    <property type="entry name" value="SH3"/>
    <property type="match status" value="1"/>
</dbReference>
<dbReference type="Gene3D" id="2.30.29.30">
    <property type="entry name" value="Pleckstrin-homology domain (PH domain)/Phosphotyrosine-binding domain (PTB)"/>
    <property type="match status" value="1"/>
</dbReference>
<feature type="domain" description="SH3" evidence="5">
    <location>
        <begin position="710"/>
        <end position="771"/>
    </location>
</feature>
<reference evidence="7 8" key="1">
    <citation type="submission" date="2021-04" db="EMBL/GenBank/DDBJ databases">
        <authorList>
            <person name="De Guttry C."/>
            <person name="Zahm M."/>
            <person name="Klopp C."/>
            <person name="Cabau C."/>
            <person name="Louis A."/>
            <person name="Berthelot C."/>
            <person name="Parey E."/>
            <person name="Roest Crollius H."/>
            <person name="Montfort J."/>
            <person name="Robinson-Rechavi M."/>
            <person name="Bucao C."/>
            <person name="Bouchez O."/>
            <person name="Gislard M."/>
            <person name="Lluch J."/>
            <person name="Milhes M."/>
            <person name="Lampietro C."/>
            <person name="Lopez Roques C."/>
            <person name="Donnadieu C."/>
            <person name="Braasch I."/>
            <person name="Desvignes T."/>
            <person name="Postlethwait J."/>
            <person name="Bobe J."/>
            <person name="Wedekind C."/>
            <person name="Guiguen Y."/>
        </authorList>
    </citation>
    <scope>NUCLEOTIDE SEQUENCE [LARGE SCALE GENOMIC DNA]</scope>
    <source>
        <strain evidence="7">Cs_M1</strain>
        <tissue evidence="7">Blood</tissue>
    </source>
</reference>
<comment type="caution">
    <text evidence="7">The sequence shown here is derived from an EMBL/GenBank/DDBJ whole genome shotgun (WGS) entry which is preliminary data.</text>
</comment>
<dbReference type="Pfam" id="PF00018">
    <property type="entry name" value="SH3_1"/>
    <property type="match status" value="1"/>
</dbReference>
<dbReference type="Gene3D" id="1.20.900.10">
    <property type="entry name" value="Dbl homology (DH) domain"/>
    <property type="match status" value="1"/>
</dbReference>
<name>A0AAN8KVP7_9TELE</name>
<dbReference type="InterPro" id="IPR035899">
    <property type="entry name" value="DBL_dom_sf"/>
</dbReference>
<evidence type="ECO:0000256" key="1">
    <source>
        <dbReference type="ARBA" id="ARBA00022443"/>
    </source>
</evidence>
<proteinExistence type="predicted"/>
<dbReference type="InterPro" id="IPR035797">
    <property type="entry name" value="ARHGEF16/ARHGEF26_SH3"/>
</dbReference>
<dbReference type="FunFam" id="1.20.900.10:FF:000007">
    <property type="entry name" value="rho guanine nucleotide exchange factor 19"/>
    <property type="match status" value="1"/>
</dbReference>
<keyword evidence="8" id="KW-1185">Reference proteome</keyword>
<dbReference type="InterPro" id="IPR036028">
    <property type="entry name" value="SH3-like_dom_sf"/>
</dbReference>
<feature type="region of interest" description="Disordered" evidence="4">
    <location>
        <begin position="1"/>
        <end position="33"/>
    </location>
</feature>
<sequence>MEGGNEVDLSNNNITPLWKRHSANHTGPSKTKARPLSYQIDRLHMTDFPVEDNKCSFTLSQPAERLVAMPGGGMVILKHLLNQPARKTRVVRSISIGHLPKGRFSLSKFKSKDDKSPSLDNKAYHGGSVGKIGNGEKVCTHSAAALKTGTQQLIPKGLASLSKVSPAGVQSQALGVLLGLNPTKRALRALSMVETGTFFSTDGGSRGGGEGTDQDESPGTLKRGLRSTSYRRAVPVLKGLQAVKESPTSPGKKNKSPDKKTGLITQRTFDSEEEELYQNYQEKALHNDSDEDQFKEPKPADRIVVQYRPIRTSWSQLSVVKKSGVSDKLSQEERKRQEAIFELISSEHSYLHSLEILIRMFKNSAELSDTMTKTEHHHLFSNITDVCEASKKFFKELEDKHQQNIVIDDISDIVFRHAQSNFDPYITYCSNEVYQQRTLQRLVSSKNPVFKEVLTRIEAHPDCRNLPMISFLILPMQRVTRLPLLMDVICQKASKDSAQYEACKKALQSVSKCNEGARTMERTEMMYTINSQLEFKIKAVSQGRDTQGGIMKFLYCPSSLVSSSRWMVSKRGELTAFVDGERPQHFIFSNHSEDVTTAYGFYFFLFNDVLILTRKKSEDSYAVIDYALRDHIWVGPCQAEDINLSPVRTTAGMLTSRQPGASHLFRLRFRSNHSGDKVPMVLGVELMNERARWISALGQSSNDKKNQDRTNAMQVEVTRTYTAKQPDELSLQVADVVLVSQTVEDGWYEGERLRDGERGWFLSECAEPITCQATIERNMQRMDRLQGLETNV</sequence>
<dbReference type="PROSITE" id="PS50002">
    <property type="entry name" value="SH3"/>
    <property type="match status" value="1"/>
</dbReference>
<evidence type="ECO:0000313" key="8">
    <source>
        <dbReference type="Proteomes" id="UP001356427"/>
    </source>
</evidence>
<protein>
    <recommendedName>
        <fullName evidence="9">Rho guanine nucleotide exchange factor 26</fullName>
    </recommendedName>
</protein>
<feature type="region of interest" description="Disordered" evidence="4">
    <location>
        <begin position="198"/>
        <end position="266"/>
    </location>
</feature>
<evidence type="ECO:0000313" key="7">
    <source>
        <dbReference type="EMBL" id="KAK6296250.1"/>
    </source>
</evidence>
<dbReference type="PANTHER" id="PTHR12845:SF4">
    <property type="entry name" value="RHO GUANINE NUCLEOTIDE EXCHANGE FACTOR 26"/>
    <property type="match status" value="1"/>
</dbReference>
<dbReference type="PANTHER" id="PTHR12845">
    <property type="entry name" value="GUANINE NUCLEOTIDE EXCHANGE FACTOR"/>
    <property type="match status" value="1"/>
</dbReference>
<dbReference type="InterPro" id="IPR000219">
    <property type="entry name" value="DH_dom"/>
</dbReference>
<dbReference type="Proteomes" id="UP001356427">
    <property type="component" value="Unassembled WGS sequence"/>
</dbReference>
<dbReference type="SUPFAM" id="SSF48065">
    <property type="entry name" value="DBL homology domain (DH-domain)"/>
    <property type="match status" value="1"/>
</dbReference>
<keyword evidence="2" id="KW-0344">Guanine-nucleotide releasing factor</keyword>
<dbReference type="SUPFAM" id="SSF50729">
    <property type="entry name" value="PH domain-like"/>
    <property type="match status" value="1"/>
</dbReference>